<evidence type="ECO:0008006" key="4">
    <source>
        <dbReference type="Google" id="ProtNLM"/>
    </source>
</evidence>
<dbReference type="EMBL" id="GG693877">
    <property type="protein sequence ID" value="EES52465.1"/>
    <property type="molecule type" value="Genomic_DNA"/>
</dbReference>
<feature type="region of interest" description="Disordered" evidence="1">
    <location>
        <begin position="45"/>
        <end position="99"/>
    </location>
</feature>
<protein>
    <recommendedName>
        <fullName evidence="4">Lipoprotein</fullName>
    </recommendedName>
</protein>
<evidence type="ECO:0000313" key="2">
    <source>
        <dbReference type="EMBL" id="EES52465.1"/>
    </source>
</evidence>
<gene>
    <name evidence="2" type="ORF">UBAL3_94170070</name>
</gene>
<dbReference type="Proteomes" id="UP000009374">
    <property type="component" value="Unassembled WGS sequence"/>
</dbReference>
<reference evidence="2 3" key="1">
    <citation type="journal article" date="2009" name="Appl. Environ. Microbiol.">
        <title>Community genomic and proteomic analyses of chemoautotrophic iron-oxidizing "Leptospirillum rubarum" (Group II) and "Leptospirillum ferrodiazotrophum" (Group III) bacteria in acid mine drainage biofilms.</title>
        <authorList>
            <person name="Goltsman D.S."/>
            <person name="Denef V.J."/>
            <person name="Singer S.W."/>
            <person name="VerBerkmoes N.C."/>
            <person name="Lefsrud M."/>
            <person name="Mueller R.S."/>
            <person name="Dick G.J."/>
            <person name="Sun C.L."/>
            <person name="Wheeler K.E."/>
            <person name="Zemla A."/>
            <person name="Baker B.J."/>
            <person name="Hauser L."/>
            <person name="Land M."/>
            <person name="Shah M.B."/>
            <person name="Thelen M.P."/>
            <person name="Hettich R.L."/>
            <person name="Banfield J.F."/>
        </authorList>
    </citation>
    <scope>NUCLEOTIDE SEQUENCE [LARGE SCALE GENOMIC DNA]</scope>
</reference>
<proteinExistence type="predicted"/>
<accession>C6HYB4</accession>
<keyword evidence="3" id="KW-1185">Reference proteome</keyword>
<sequence length="163" mass="16668">MVRDLSKDSSRAKTWPMALLLAGTLAGLAGCSAFTFNGHTFGGSDTQTQGSGTAADTGDSASPAVPGPIPPAFSSGEHLGKTEPLGLAPLGQDQSPRSQLMNEGTLGYMLDHLFGGTNPRISAPYLPPATYSTTTAGGVPGGLWPGNWWIEGQGGGYNLVHLP</sequence>
<organism evidence="2 3">
    <name type="scientific">Leptospirillum ferrodiazotrophum</name>
    <dbReference type="NCBI Taxonomy" id="412449"/>
    <lineage>
        <taxon>Bacteria</taxon>
        <taxon>Pseudomonadati</taxon>
        <taxon>Nitrospirota</taxon>
        <taxon>Nitrospiria</taxon>
        <taxon>Nitrospirales</taxon>
        <taxon>Nitrospiraceae</taxon>
        <taxon>Leptospirillum</taxon>
    </lineage>
</organism>
<evidence type="ECO:0000313" key="3">
    <source>
        <dbReference type="Proteomes" id="UP000009374"/>
    </source>
</evidence>
<dbReference type="AlphaFoldDB" id="C6HYB4"/>
<dbReference type="PROSITE" id="PS51257">
    <property type="entry name" value="PROKAR_LIPOPROTEIN"/>
    <property type="match status" value="1"/>
</dbReference>
<name>C6HYB4_9BACT</name>
<evidence type="ECO:0000256" key="1">
    <source>
        <dbReference type="SAM" id="MobiDB-lite"/>
    </source>
</evidence>